<keyword evidence="5 12" id="KW-0378">Hydrolase</keyword>
<dbReference type="Gene3D" id="3.30.420.10">
    <property type="entry name" value="Ribonuclease H-like superfamily/Ribonuclease H"/>
    <property type="match status" value="3"/>
</dbReference>
<dbReference type="EMBL" id="BLTE01000015">
    <property type="protein sequence ID" value="GFK95272.1"/>
    <property type="molecule type" value="Genomic_DNA"/>
</dbReference>
<evidence type="ECO:0000256" key="3">
    <source>
        <dbReference type="ARBA" id="ARBA00022723"/>
    </source>
</evidence>
<dbReference type="InterPro" id="IPR040619">
    <property type="entry name" value="Cas9_alpha-helical_lobe"/>
</dbReference>
<feature type="domain" description="HNH Cas9-type" evidence="13">
    <location>
        <begin position="526"/>
        <end position="686"/>
    </location>
</feature>
<dbReference type="GO" id="GO:0051607">
    <property type="term" value="P:defense response to virus"/>
    <property type="evidence" value="ECO:0007669"/>
    <property type="project" value="UniProtKB-UniRule"/>
</dbReference>
<evidence type="ECO:0000256" key="11">
    <source>
        <dbReference type="ARBA" id="ARBA00046380"/>
    </source>
</evidence>
<keyword evidence="7 12" id="KW-0694">RNA-binding</keyword>
<comment type="cofactor">
    <cofactor evidence="1">
        <name>Mg(2+)</name>
        <dbReference type="ChEBI" id="CHEBI:18420"/>
    </cofactor>
</comment>
<dbReference type="RefSeq" id="WP_173086132.1">
    <property type="nucleotide sequence ID" value="NZ_BLTE01000015.1"/>
</dbReference>
<dbReference type="GO" id="GO:0003677">
    <property type="term" value="F:DNA binding"/>
    <property type="evidence" value="ECO:0007669"/>
    <property type="project" value="UniProtKB-UniRule"/>
</dbReference>
<dbReference type="Pfam" id="PF18470">
    <property type="entry name" value="Cas9_a"/>
    <property type="match status" value="1"/>
</dbReference>
<evidence type="ECO:0000256" key="8">
    <source>
        <dbReference type="ARBA" id="ARBA00023118"/>
    </source>
</evidence>
<keyword evidence="6" id="KW-0460">Magnesium</keyword>
<reference evidence="14 15" key="1">
    <citation type="submission" date="2020-04" db="EMBL/GenBank/DDBJ databases">
        <authorList>
            <consortium name="Desulfovibrio sp. FSS-1 genome sequencing consortium"/>
            <person name="Shimoshige H."/>
            <person name="Kobayashi H."/>
            <person name="Maekawa T."/>
        </authorList>
    </citation>
    <scope>NUCLEOTIDE SEQUENCE [LARGE SCALE GENOMIC DNA]</scope>
    <source>
        <strain evidence="14 15">SIID29052-01</strain>
    </source>
</reference>
<dbReference type="Pfam" id="PF13395">
    <property type="entry name" value="HNH_4"/>
    <property type="match status" value="1"/>
</dbReference>
<keyword evidence="3" id="KW-0479">Metal-binding</keyword>
<dbReference type="GO" id="GO:0046872">
    <property type="term" value="F:metal ion binding"/>
    <property type="evidence" value="ECO:0007669"/>
    <property type="project" value="UniProtKB-UniRule"/>
</dbReference>
<dbReference type="InterPro" id="IPR028629">
    <property type="entry name" value="Cas9"/>
</dbReference>
<keyword evidence="4 12" id="KW-0255">Endonuclease</keyword>
<comment type="caution">
    <text evidence="14">The sequence shown here is derived from an EMBL/GenBank/DDBJ whole genome shotgun (WGS) entry which is preliminary data.</text>
</comment>
<evidence type="ECO:0000313" key="14">
    <source>
        <dbReference type="EMBL" id="GFK95272.1"/>
    </source>
</evidence>
<name>A0A6V8LS25_9BACT</name>
<dbReference type="InterPro" id="IPR003615">
    <property type="entry name" value="HNH_nuc"/>
</dbReference>
<comment type="caution">
    <text evidence="12">Lacks conserved residue(s) required for the propagation of feature annotation.</text>
</comment>
<comment type="function">
    <text evidence="12">CRISPR (clustered regularly interspaced short palindromic repeat) is an adaptive immune system that provides protection against mobile genetic elements (viruses, transposable elements and conjugative plasmids). CRISPR clusters contain spacers, sequences complementary to antecedent mobile elements, and target invading nucleic acids. CRISPR clusters are transcribed and processed into CRISPR RNA (crRNA). In type II CRISPR systems correct processing of pre-crRNA requires a trans-encoded small RNA (tracrRNA), endogenous ribonuclease 3 (rnc) and this protein. The tracrRNA serves as a guide for ribonuclease 3-aided processing of pre-crRNA. Subsequently Cas9/crRNA/tracrRNA endonucleolytically cleaves linear or circular dsDNA target complementary to the spacer; Cas9 is inactive in the absence of the 2 guide RNAs (gRNA). Cas9 recognizes the protospacer adjacent motif (PAM) in the CRISPR repeat sequences to help distinguish self versus nonself, as targets within the bacterial CRISPR locus do not have PAMs. PAM recognition is also required for catalytic activity.</text>
</comment>
<dbReference type="PROSITE" id="PS51749">
    <property type="entry name" value="HNH_CAS9"/>
    <property type="match status" value="1"/>
</dbReference>
<dbReference type="InterPro" id="IPR036397">
    <property type="entry name" value="RNaseH_sf"/>
</dbReference>
<keyword evidence="8 12" id="KW-0051">Antiviral defense</keyword>
<dbReference type="Pfam" id="PF18541">
    <property type="entry name" value="RuvC_III"/>
    <property type="match status" value="1"/>
</dbReference>
<keyword evidence="15" id="KW-1185">Reference proteome</keyword>
<evidence type="ECO:0000256" key="4">
    <source>
        <dbReference type="ARBA" id="ARBA00022759"/>
    </source>
</evidence>
<evidence type="ECO:0000256" key="5">
    <source>
        <dbReference type="ARBA" id="ARBA00022801"/>
    </source>
</evidence>
<feature type="active site" description="For RuvC-like nuclease domain" evidence="12">
    <location>
        <position position="14"/>
    </location>
</feature>
<comment type="similarity">
    <text evidence="12">Belongs to the CRISPR-associated Cas9 family.</text>
</comment>
<dbReference type="GO" id="GO:0043571">
    <property type="term" value="P:maintenance of CRISPR repeat elements"/>
    <property type="evidence" value="ECO:0007669"/>
    <property type="project" value="UniProtKB-UniRule"/>
</dbReference>
<evidence type="ECO:0000256" key="1">
    <source>
        <dbReference type="ARBA" id="ARBA00001946"/>
    </source>
</evidence>
<organism evidence="14 15">
    <name type="scientific">Fundidesulfovibrio magnetotacticus</name>
    <dbReference type="NCBI Taxonomy" id="2730080"/>
    <lineage>
        <taxon>Bacteria</taxon>
        <taxon>Pseudomonadati</taxon>
        <taxon>Thermodesulfobacteriota</taxon>
        <taxon>Desulfovibrionia</taxon>
        <taxon>Desulfovibrionales</taxon>
        <taxon>Desulfovibrionaceae</taxon>
        <taxon>Fundidesulfovibrio</taxon>
    </lineage>
</organism>
<evidence type="ECO:0000256" key="9">
    <source>
        <dbReference type="ARBA" id="ARBA00023125"/>
    </source>
</evidence>
<comment type="subunit">
    <text evidence="11 12">Monomer. Binds crRNA and tracrRNA.</text>
</comment>
<sequence>MGASPTSSLLLGLDLGTASVGWALFALGEGDSLERLVDCGVRIFEEGTEGDIEAGRDASRAVPRREARSRRRIIERKVMRKLHLQRTLARFGLLPEIPSLRPTERVTAFQALDKELSEDFYARHPGLMLPENGGRRLFPYHLRAMGLAERLEPHEFGRALYHLVQRRGFHSNSRRAPSDKDEGKVKDAIKALYKEMGDRHLGQYLAAIGGNAPAADGESCGERRVRGRWLHRDMLRAEFDALWAAQAAHRAPWATPEARGAVGKCIFWQRPLKSAKELVAFCELEKRARRAPRCTLEAQRFRMLSKLNNLEAVTPHGEVVKPDAAQRAVLVERLESKGDLSFADLRKLLNLPKGSEFNLERGGEKKMEGNRTAAKLRAALGAAWDALSPEDKDALVLLVYATNKPEVLSRVAAKRFALAPEAAAKLPEVRLEEDYAALSRRAMRRILPHLEAGAPYITAREMEYGKPAPPPCKDLLPPVAAALKGLRNPMVSRTLTELRRLVNSLVARHGKPARIRVELARDLKRSRMARQRISKDNRARQGNRDRLYDEILKAYPGLGQRKETVALKALLAEECTWRCPYCGGVFGNDDLFGPHASVDIEHILPYSRSLDNSFLNKTLAHNACNKAKGNRTPYEVWGEAATERYAAILDRVSGFKCDGWTREAKLKRFMVRDMSQEFAEFTARQLSDTRVASRLAVEYLGWLYGAEALQRVKVSSGGVTALVRDVLGLNHVLGRGEKSRADHRHHVVDAVAVACTDQGLIQRIASSAEWAETHAQRIARAPLSPPWSGFLEDVRARVLGVNVSLRPRRGVNGALHDQTFYSLKGGRVTVRKALEKLSATEVGQIVDPLIRSLVQAKLAELGIKEPVKAFSDGANPVCVERLGGTPVRRVRVLVKGTPERIGQGDRARLAMTGGNHHMAVFETVDRKGRPVWVGEVVTRFEAKRRAGRKEPVVRRERPDGGRFLFTLTSGDVVAIMEGSVETLWRVRTVTTDGGRPRIRMTPLQDARPEKEIYIDKNVRRPFVSQMGDGSYRKVTVTPLGEVRRDNT</sequence>
<dbReference type="NCBIfam" id="TIGR01865">
    <property type="entry name" value="cas_Csn1"/>
    <property type="match status" value="1"/>
</dbReference>
<dbReference type="InterPro" id="IPR041383">
    <property type="entry name" value="RuvC_III"/>
</dbReference>
<proteinExistence type="inferred from homology"/>
<feature type="active site" description="Proton acceptor for HNH nuclease domain" evidence="12">
    <location>
        <position position="602"/>
    </location>
</feature>
<dbReference type="Proteomes" id="UP000494245">
    <property type="component" value="Unassembled WGS sequence"/>
</dbReference>
<dbReference type="GO" id="GO:0004519">
    <property type="term" value="F:endonuclease activity"/>
    <property type="evidence" value="ECO:0007669"/>
    <property type="project" value="UniProtKB-UniRule"/>
</dbReference>
<evidence type="ECO:0000313" key="15">
    <source>
        <dbReference type="Proteomes" id="UP000494245"/>
    </source>
</evidence>
<dbReference type="AlphaFoldDB" id="A0A6V8LS25"/>
<protein>
    <recommendedName>
        <fullName evidence="12">CRISPR-associated endonuclease Cas9</fullName>
        <ecNumber evidence="12">3.1.-.-</ecNumber>
    </recommendedName>
</protein>
<gene>
    <name evidence="12 14" type="primary">cas9</name>
    <name evidence="14" type="ORF">NNJEOMEG_03131</name>
</gene>
<evidence type="ECO:0000259" key="13">
    <source>
        <dbReference type="PROSITE" id="PS51749"/>
    </source>
</evidence>
<dbReference type="GO" id="GO:0016787">
    <property type="term" value="F:hydrolase activity"/>
    <property type="evidence" value="ECO:0007669"/>
    <property type="project" value="UniProtKB-KW"/>
</dbReference>
<evidence type="ECO:0000256" key="6">
    <source>
        <dbReference type="ARBA" id="ARBA00022842"/>
    </source>
</evidence>
<keyword evidence="2 12" id="KW-0540">Nuclease</keyword>
<keyword evidence="10" id="KW-0464">Manganese</keyword>
<dbReference type="HAMAP" id="MF_01480">
    <property type="entry name" value="Cas9"/>
    <property type="match status" value="1"/>
</dbReference>
<reference evidence="14 15" key="2">
    <citation type="submission" date="2020-05" db="EMBL/GenBank/DDBJ databases">
        <title>Draft genome sequence of Desulfovibrio sp. strainFSS-1.</title>
        <authorList>
            <person name="Shimoshige H."/>
            <person name="Kobayashi H."/>
            <person name="Maekawa T."/>
        </authorList>
    </citation>
    <scope>NUCLEOTIDE SEQUENCE [LARGE SCALE GENOMIC DNA]</scope>
    <source>
        <strain evidence="14 15">SIID29052-01</strain>
    </source>
</reference>
<evidence type="ECO:0000256" key="12">
    <source>
        <dbReference type="HAMAP-Rule" id="MF_01480"/>
    </source>
</evidence>
<dbReference type="InterPro" id="IPR033114">
    <property type="entry name" value="HNH_CAS9"/>
</dbReference>
<evidence type="ECO:0000256" key="2">
    <source>
        <dbReference type="ARBA" id="ARBA00022722"/>
    </source>
</evidence>
<evidence type="ECO:0000256" key="10">
    <source>
        <dbReference type="ARBA" id="ARBA00023211"/>
    </source>
</evidence>
<comment type="domain">
    <text evidence="12">Has 2 endonuclease domains. The discontinuous RuvC-like domain cleaves the target DNA noncomplementary to crRNA while the HNH nuclease domain cleaves the target DNA complementary to crRNA.</text>
</comment>
<evidence type="ECO:0000256" key="7">
    <source>
        <dbReference type="ARBA" id="ARBA00022884"/>
    </source>
</evidence>
<dbReference type="GO" id="GO:0003723">
    <property type="term" value="F:RNA binding"/>
    <property type="evidence" value="ECO:0007669"/>
    <property type="project" value="UniProtKB-UniRule"/>
</dbReference>
<accession>A0A6V8LS25</accession>
<dbReference type="EC" id="3.1.-.-" evidence="12"/>
<keyword evidence="9 12" id="KW-0238">DNA-binding</keyword>